<proteinExistence type="predicted"/>
<accession>A0A7W9L393</accession>
<reference evidence="1 2" key="1">
    <citation type="submission" date="2020-08" db="EMBL/GenBank/DDBJ databases">
        <title>Genomic Encyclopedia of Type Strains, Phase IV (KMG-IV): sequencing the most valuable type-strain genomes for metagenomic binning, comparative biology and taxonomic classification.</title>
        <authorList>
            <person name="Goeker M."/>
        </authorList>
    </citation>
    <scope>NUCLEOTIDE SEQUENCE [LARGE SCALE GENOMIC DNA]</scope>
    <source>
        <strain evidence="1 2">DSM 16268</strain>
    </source>
</reference>
<name>A0A7W9L393_9HYPH</name>
<sequence>MSPADGGGEAGEAVAAYKDLLQRVLDNRPSGTRGRIAQALGKNRSFVSHITNPAYATPIPAQHIETLFEICHFSPEERRQFLELYARAHPRRVPALKETKRMRAHVIYLPDLGDAERNQDLDRLVGDFVQRLTRLVEG</sequence>
<dbReference type="EMBL" id="JACHOO010000007">
    <property type="protein sequence ID" value="MBB5754311.1"/>
    <property type="molecule type" value="Genomic_DNA"/>
</dbReference>
<keyword evidence="2" id="KW-1185">Reference proteome</keyword>
<dbReference type="Proteomes" id="UP000523821">
    <property type="component" value="Unassembled WGS sequence"/>
</dbReference>
<evidence type="ECO:0000313" key="2">
    <source>
        <dbReference type="Proteomes" id="UP000523821"/>
    </source>
</evidence>
<gene>
    <name evidence="1" type="ORF">GGQ63_003392</name>
</gene>
<protein>
    <recommendedName>
        <fullName evidence="3">HTH cro/C1-type domain-containing protein</fullName>
    </recommendedName>
</protein>
<evidence type="ECO:0000313" key="1">
    <source>
        <dbReference type="EMBL" id="MBB5754311.1"/>
    </source>
</evidence>
<dbReference type="RefSeq" id="WP_183857759.1">
    <property type="nucleotide sequence ID" value="NZ_JACHOO010000007.1"/>
</dbReference>
<evidence type="ECO:0008006" key="3">
    <source>
        <dbReference type="Google" id="ProtNLM"/>
    </source>
</evidence>
<comment type="caution">
    <text evidence="1">The sequence shown here is derived from an EMBL/GenBank/DDBJ whole genome shotgun (WGS) entry which is preliminary data.</text>
</comment>
<dbReference type="AlphaFoldDB" id="A0A7W9L393"/>
<organism evidence="1 2">
    <name type="scientific">Prosthecomicrobium pneumaticum</name>
    <dbReference type="NCBI Taxonomy" id="81895"/>
    <lineage>
        <taxon>Bacteria</taxon>
        <taxon>Pseudomonadati</taxon>
        <taxon>Pseudomonadota</taxon>
        <taxon>Alphaproteobacteria</taxon>
        <taxon>Hyphomicrobiales</taxon>
        <taxon>Kaistiaceae</taxon>
        <taxon>Prosthecomicrobium</taxon>
    </lineage>
</organism>